<dbReference type="SUPFAM" id="SSF56529">
    <property type="entry name" value="FAH"/>
    <property type="match status" value="1"/>
</dbReference>
<dbReference type="PANTHER" id="PTHR42796:SF4">
    <property type="entry name" value="FUMARYLACETOACETATE HYDROLASE DOMAIN-CONTAINING PROTEIN 2A"/>
    <property type="match status" value="1"/>
</dbReference>
<evidence type="ECO:0000259" key="4">
    <source>
        <dbReference type="Pfam" id="PF01557"/>
    </source>
</evidence>
<dbReference type="InterPro" id="IPR036663">
    <property type="entry name" value="Fumarylacetoacetase_C_sf"/>
</dbReference>
<organism evidence="5">
    <name type="scientific">marine metagenome</name>
    <dbReference type="NCBI Taxonomy" id="408172"/>
    <lineage>
        <taxon>unclassified sequences</taxon>
        <taxon>metagenomes</taxon>
        <taxon>ecological metagenomes</taxon>
    </lineage>
</organism>
<protein>
    <recommendedName>
        <fullName evidence="4">Fumarylacetoacetase-like C-terminal domain-containing protein</fullName>
    </recommendedName>
</protein>
<evidence type="ECO:0000256" key="1">
    <source>
        <dbReference type="ARBA" id="ARBA00010211"/>
    </source>
</evidence>
<sequence length="129" mass="14442">DTFAPIGPYIVTADEVKNPQNLQIQLWNNGVLKQNFNTSDMAHDIARCVEYITSIHTLEPGDILATGTNHRGLNSFQDGDAVELEIEKLGRLHFSVTDQLQRSWPRETHLEREEKGLPGSAPQESGKYA</sequence>
<name>A0A382SZI8_9ZZZZ</name>
<evidence type="ECO:0000256" key="2">
    <source>
        <dbReference type="ARBA" id="ARBA00022723"/>
    </source>
</evidence>
<gene>
    <name evidence="5" type="ORF">METZ01_LOCUS367836</name>
</gene>
<feature type="compositionally biased region" description="Basic and acidic residues" evidence="3">
    <location>
        <begin position="104"/>
        <end position="116"/>
    </location>
</feature>
<dbReference type="GO" id="GO:0003824">
    <property type="term" value="F:catalytic activity"/>
    <property type="evidence" value="ECO:0007669"/>
    <property type="project" value="InterPro"/>
</dbReference>
<evidence type="ECO:0000313" key="5">
    <source>
        <dbReference type="EMBL" id="SVD14982.1"/>
    </source>
</evidence>
<feature type="non-terminal residue" evidence="5">
    <location>
        <position position="1"/>
    </location>
</feature>
<dbReference type="InterPro" id="IPR051121">
    <property type="entry name" value="FAH"/>
</dbReference>
<accession>A0A382SZI8</accession>
<dbReference type="GO" id="GO:0044281">
    <property type="term" value="P:small molecule metabolic process"/>
    <property type="evidence" value="ECO:0007669"/>
    <property type="project" value="UniProtKB-ARBA"/>
</dbReference>
<proteinExistence type="inferred from homology"/>
<feature type="region of interest" description="Disordered" evidence="3">
    <location>
        <begin position="103"/>
        <end position="129"/>
    </location>
</feature>
<dbReference type="PANTHER" id="PTHR42796">
    <property type="entry name" value="FUMARYLACETOACETATE HYDROLASE DOMAIN-CONTAINING PROTEIN 2A-RELATED"/>
    <property type="match status" value="1"/>
</dbReference>
<dbReference type="InterPro" id="IPR011234">
    <property type="entry name" value="Fumarylacetoacetase-like_C"/>
</dbReference>
<keyword evidence="2" id="KW-0479">Metal-binding</keyword>
<dbReference type="Pfam" id="PF01557">
    <property type="entry name" value="FAA_hydrolase"/>
    <property type="match status" value="1"/>
</dbReference>
<evidence type="ECO:0000256" key="3">
    <source>
        <dbReference type="SAM" id="MobiDB-lite"/>
    </source>
</evidence>
<dbReference type="EMBL" id="UINC01132576">
    <property type="protein sequence ID" value="SVD14982.1"/>
    <property type="molecule type" value="Genomic_DNA"/>
</dbReference>
<dbReference type="GO" id="GO:0046872">
    <property type="term" value="F:metal ion binding"/>
    <property type="evidence" value="ECO:0007669"/>
    <property type="project" value="UniProtKB-KW"/>
</dbReference>
<reference evidence="5" key="1">
    <citation type="submission" date="2018-05" db="EMBL/GenBank/DDBJ databases">
        <authorList>
            <person name="Lanie J.A."/>
            <person name="Ng W.-L."/>
            <person name="Kazmierczak K.M."/>
            <person name="Andrzejewski T.M."/>
            <person name="Davidsen T.M."/>
            <person name="Wayne K.J."/>
            <person name="Tettelin H."/>
            <person name="Glass J.I."/>
            <person name="Rusch D."/>
            <person name="Podicherti R."/>
            <person name="Tsui H.-C.T."/>
            <person name="Winkler M.E."/>
        </authorList>
    </citation>
    <scope>NUCLEOTIDE SEQUENCE</scope>
</reference>
<feature type="domain" description="Fumarylacetoacetase-like C-terminal" evidence="4">
    <location>
        <begin position="1"/>
        <end position="96"/>
    </location>
</feature>
<dbReference type="Gene3D" id="3.90.850.10">
    <property type="entry name" value="Fumarylacetoacetase-like, C-terminal domain"/>
    <property type="match status" value="1"/>
</dbReference>
<dbReference type="AlphaFoldDB" id="A0A382SZI8"/>
<comment type="similarity">
    <text evidence="1">Belongs to the FAH family.</text>
</comment>